<proteinExistence type="predicted"/>
<evidence type="ECO:0000313" key="2">
    <source>
        <dbReference type="Proteomes" id="UP001454036"/>
    </source>
</evidence>
<comment type="caution">
    <text evidence="1">The sequence shown here is derived from an EMBL/GenBank/DDBJ whole genome shotgun (WGS) entry which is preliminary data.</text>
</comment>
<accession>A0AAV3PPP3</accession>
<dbReference type="EMBL" id="BAABME010002109">
    <property type="protein sequence ID" value="GAA0153073.1"/>
    <property type="molecule type" value="Genomic_DNA"/>
</dbReference>
<organism evidence="1 2">
    <name type="scientific">Lithospermum erythrorhizon</name>
    <name type="common">Purple gromwell</name>
    <name type="synonym">Lithospermum officinale var. erythrorhizon</name>
    <dbReference type="NCBI Taxonomy" id="34254"/>
    <lineage>
        <taxon>Eukaryota</taxon>
        <taxon>Viridiplantae</taxon>
        <taxon>Streptophyta</taxon>
        <taxon>Embryophyta</taxon>
        <taxon>Tracheophyta</taxon>
        <taxon>Spermatophyta</taxon>
        <taxon>Magnoliopsida</taxon>
        <taxon>eudicotyledons</taxon>
        <taxon>Gunneridae</taxon>
        <taxon>Pentapetalae</taxon>
        <taxon>asterids</taxon>
        <taxon>lamiids</taxon>
        <taxon>Boraginales</taxon>
        <taxon>Boraginaceae</taxon>
        <taxon>Boraginoideae</taxon>
        <taxon>Lithospermeae</taxon>
        <taxon>Lithospermum</taxon>
    </lineage>
</organism>
<dbReference type="Proteomes" id="UP001454036">
    <property type="component" value="Unassembled WGS sequence"/>
</dbReference>
<protein>
    <submittedName>
        <fullName evidence="1">Uncharacterized protein</fullName>
    </submittedName>
</protein>
<evidence type="ECO:0000313" key="1">
    <source>
        <dbReference type="EMBL" id="GAA0153073.1"/>
    </source>
</evidence>
<sequence>MDSSSSILAVSHLVLNGWSLDILTLAVPSYAVWRISHASLAIVEISTIKQSRLNVLDLGFFRAIQSLQYKEETRNVDELVATVVPHSCIVSSKCTENKCNNSYFIYNHIALLYIDTFTSDFHQENNIAISVRSKDE</sequence>
<keyword evidence="2" id="KW-1185">Reference proteome</keyword>
<name>A0AAV3PPP3_LITER</name>
<reference evidence="1 2" key="1">
    <citation type="submission" date="2024-01" db="EMBL/GenBank/DDBJ databases">
        <title>The complete chloroplast genome sequence of Lithospermum erythrorhizon: insights into the phylogenetic relationship among Boraginaceae species and the maternal lineages of purple gromwells.</title>
        <authorList>
            <person name="Okada T."/>
            <person name="Watanabe K."/>
        </authorList>
    </citation>
    <scope>NUCLEOTIDE SEQUENCE [LARGE SCALE GENOMIC DNA]</scope>
</reference>
<gene>
    <name evidence="1" type="ORF">LIER_11395</name>
</gene>
<dbReference type="AlphaFoldDB" id="A0AAV3PPP3"/>